<dbReference type="InterPro" id="IPR015797">
    <property type="entry name" value="NUDIX_hydrolase-like_dom_sf"/>
</dbReference>
<dbReference type="PANTHER" id="PTHR43736:SF2">
    <property type="entry name" value="MUTT_NUDIX FAMILY PROTEIN"/>
    <property type="match status" value="1"/>
</dbReference>
<gene>
    <name evidence="4" type="ORF">ACFO5I_05075</name>
</gene>
<protein>
    <submittedName>
        <fullName evidence="4">NUDIX hydrolase</fullName>
    </submittedName>
</protein>
<dbReference type="CDD" id="cd04688">
    <property type="entry name" value="NUDIX_Hydrolase"/>
    <property type="match status" value="1"/>
</dbReference>
<evidence type="ECO:0000256" key="1">
    <source>
        <dbReference type="ARBA" id="ARBA00022801"/>
    </source>
</evidence>
<comment type="similarity">
    <text evidence="2">Belongs to the Nudix hydrolase family.</text>
</comment>
<evidence type="ECO:0000313" key="4">
    <source>
        <dbReference type="EMBL" id="MFC4719096.1"/>
    </source>
</evidence>
<dbReference type="PROSITE" id="PS51462">
    <property type="entry name" value="NUDIX"/>
    <property type="match status" value="1"/>
</dbReference>
<reference evidence="5" key="1">
    <citation type="journal article" date="2019" name="Int. J. Syst. Evol. Microbiol.">
        <title>The Global Catalogue of Microorganisms (GCM) 10K type strain sequencing project: providing services to taxonomists for standard genome sequencing and annotation.</title>
        <authorList>
            <consortium name="The Broad Institute Genomics Platform"/>
            <consortium name="The Broad Institute Genome Sequencing Center for Infectious Disease"/>
            <person name="Wu L."/>
            <person name="Ma J."/>
        </authorList>
    </citation>
    <scope>NUCLEOTIDE SEQUENCE [LARGE SCALE GENOMIC DNA]</scope>
    <source>
        <strain evidence="5">CGMCC 1.19032</strain>
    </source>
</reference>
<evidence type="ECO:0000259" key="3">
    <source>
        <dbReference type="PROSITE" id="PS51462"/>
    </source>
</evidence>
<evidence type="ECO:0000256" key="2">
    <source>
        <dbReference type="RuleBase" id="RU003476"/>
    </source>
</evidence>
<dbReference type="InterPro" id="IPR020476">
    <property type="entry name" value="Nudix_hydrolase"/>
</dbReference>
<dbReference type="PRINTS" id="PR00502">
    <property type="entry name" value="NUDIXFAMILY"/>
</dbReference>
<dbReference type="EMBL" id="JBHSGS010000029">
    <property type="protein sequence ID" value="MFC4719096.1"/>
    <property type="molecule type" value="Genomic_DNA"/>
</dbReference>
<dbReference type="PANTHER" id="PTHR43736">
    <property type="entry name" value="ADP-RIBOSE PYROPHOSPHATASE"/>
    <property type="match status" value="1"/>
</dbReference>
<dbReference type="RefSeq" id="WP_204654302.1">
    <property type="nucleotide sequence ID" value="NZ_JAFBFD010000024.1"/>
</dbReference>
<accession>A0ABV9MVC3</accession>
<dbReference type="InterPro" id="IPR020084">
    <property type="entry name" value="NUDIX_hydrolase_CS"/>
</dbReference>
<keyword evidence="1 2" id="KW-0378">Hydrolase</keyword>
<dbReference type="Gene3D" id="3.90.79.10">
    <property type="entry name" value="Nucleoside Triphosphate Pyrophosphohydrolase"/>
    <property type="match status" value="1"/>
</dbReference>
<evidence type="ECO:0000313" key="5">
    <source>
        <dbReference type="Proteomes" id="UP001595969"/>
    </source>
</evidence>
<dbReference type="SUPFAM" id="SSF55811">
    <property type="entry name" value="Nudix"/>
    <property type="match status" value="1"/>
</dbReference>
<comment type="caution">
    <text evidence="4">The sequence shown here is derived from an EMBL/GenBank/DDBJ whole genome shotgun (WGS) entry which is preliminary data.</text>
</comment>
<dbReference type="PROSITE" id="PS00893">
    <property type="entry name" value="NUDIX_BOX"/>
    <property type="match status" value="1"/>
</dbReference>
<dbReference type="Proteomes" id="UP001595969">
    <property type="component" value="Unassembled WGS sequence"/>
</dbReference>
<dbReference type="Pfam" id="PF00293">
    <property type="entry name" value="NUDIX"/>
    <property type="match status" value="1"/>
</dbReference>
<dbReference type="InterPro" id="IPR000086">
    <property type="entry name" value="NUDIX_hydrolase_dom"/>
</dbReference>
<keyword evidence="5" id="KW-1185">Reference proteome</keyword>
<proteinExistence type="inferred from homology"/>
<sequence length="150" mass="17284">MAEDLTCQLSEGKLNIRVAFWLTQKEQILVSLFPSGRYSLPGGRVQFGETSEKAIQRELLEEVGYFLEAPQLMAVIENFFPSDGALFHELLFVYTGDYPLQEDYPNAPTKEQCITWLPIEQFSKIQPNVLHALLEQPFDGQVRHFVNREF</sequence>
<organism evidence="4 5">
    <name type="scientific">Enterococcus lemanii</name>
    <dbReference type="NCBI Taxonomy" id="1159752"/>
    <lineage>
        <taxon>Bacteria</taxon>
        <taxon>Bacillati</taxon>
        <taxon>Bacillota</taxon>
        <taxon>Bacilli</taxon>
        <taxon>Lactobacillales</taxon>
        <taxon>Enterococcaceae</taxon>
        <taxon>Enterococcus</taxon>
    </lineage>
</organism>
<name>A0ABV9MVC3_9ENTE</name>
<feature type="domain" description="Nudix hydrolase" evidence="3">
    <location>
        <begin position="1"/>
        <end position="139"/>
    </location>
</feature>
<dbReference type="GO" id="GO:0016787">
    <property type="term" value="F:hydrolase activity"/>
    <property type="evidence" value="ECO:0007669"/>
    <property type="project" value="UniProtKB-KW"/>
</dbReference>